<dbReference type="PANTHER" id="PTHR45586">
    <property type="entry name" value="TPR REPEAT-CONTAINING PROTEIN PA4667"/>
    <property type="match status" value="1"/>
</dbReference>
<keyword evidence="3" id="KW-0732">Signal</keyword>
<evidence type="ECO:0000313" key="4">
    <source>
        <dbReference type="EMBL" id="NIR74583.1"/>
    </source>
</evidence>
<dbReference type="PANTHER" id="PTHR45586:SF1">
    <property type="entry name" value="LIPOPOLYSACCHARIDE ASSEMBLY PROTEIN B"/>
    <property type="match status" value="1"/>
</dbReference>
<dbReference type="AlphaFoldDB" id="A0AAE5CBH8"/>
<gene>
    <name evidence="4" type="ORF">GWO12_05660</name>
</gene>
<name>A0AAE5CBH8_9BACT</name>
<protein>
    <submittedName>
        <fullName evidence="4">Tetratricopeptide repeat protein</fullName>
    </submittedName>
</protein>
<feature type="chain" id="PRO_5042109162" evidence="3">
    <location>
        <begin position="27"/>
        <end position="279"/>
    </location>
</feature>
<dbReference type="Pfam" id="PF13432">
    <property type="entry name" value="TPR_16"/>
    <property type="match status" value="2"/>
</dbReference>
<evidence type="ECO:0000256" key="3">
    <source>
        <dbReference type="SAM" id="SignalP"/>
    </source>
</evidence>
<evidence type="ECO:0000313" key="5">
    <source>
        <dbReference type="Proteomes" id="UP000702544"/>
    </source>
</evidence>
<dbReference type="InterPro" id="IPR051012">
    <property type="entry name" value="CellSynth/LPSAsmb/PSIAsmb"/>
</dbReference>
<keyword evidence="2" id="KW-0802">TPR repeat</keyword>
<sequence>MMAGYRLLLATVLAAATLVPLVGARAQTVEEAESALRTGRYQEAIDLFSRLARREPTSIPAARGHARALYVVGRYRRAEEVAREFSRRVPGSAELSNLLGQALYAQGAIDQAETAFERSLAGPASDAVEARLNLAVLHYERGQVDRAMREFDAFIDIYNRGRSLSSPELTAVGTAVRHLARQDSRLYRDALRAYDEAIAADPSNLEPRVRAGELFLEKYNSADAAGELEDVLQVNPAHPRALLGKARQLRFDGAPGAMEMIERALETNPNYVEAHAFRA</sequence>
<evidence type="ECO:0000256" key="2">
    <source>
        <dbReference type="ARBA" id="ARBA00022803"/>
    </source>
</evidence>
<feature type="non-terminal residue" evidence="4">
    <location>
        <position position="279"/>
    </location>
</feature>
<dbReference type="EMBL" id="JAACAK010000046">
    <property type="protein sequence ID" value="NIR74583.1"/>
    <property type="molecule type" value="Genomic_DNA"/>
</dbReference>
<reference evidence="4 5" key="1">
    <citation type="submission" date="2020-01" db="EMBL/GenBank/DDBJ databases">
        <title>Genomes assembled from Gulf of Kutch pelagic sediment metagenomes.</title>
        <authorList>
            <person name="Chandrashekar M."/>
            <person name="Mahajan M.S."/>
            <person name="Dave K.J."/>
            <person name="Vatsa P."/>
            <person name="Nathani N.M."/>
        </authorList>
    </citation>
    <scope>NUCLEOTIDE SEQUENCE [LARGE SCALE GENOMIC DNA]</scope>
    <source>
        <strain evidence="4">KS3-K002</strain>
    </source>
</reference>
<evidence type="ECO:0000256" key="1">
    <source>
        <dbReference type="ARBA" id="ARBA00022737"/>
    </source>
</evidence>
<keyword evidence="1" id="KW-0677">Repeat</keyword>
<feature type="signal peptide" evidence="3">
    <location>
        <begin position="1"/>
        <end position="26"/>
    </location>
</feature>
<proteinExistence type="predicted"/>
<comment type="caution">
    <text evidence="4">The sequence shown here is derived from an EMBL/GenBank/DDBJ whole genome shotgun (WGS) entry which is preliminary data.</text>
</comment>
<dbReference type="Gene3D" id="1.25.40.10">
    <property type="entry name" value="Tetratricopeptide repeat domain"/>
    <property type="match status" value="2"/>
</dbReference>
<organism evidence="4 5">
    <name type="scientific">Candidatus Kutchimonas denitrificans</name>
    <dbReference type="NCBI Taxonomy" id="3056748"/>
    <lineage>
        <taxon>Bacteria</taxon>
        <taxon>Pseudomonadati</taxon>
        <taxon>Gemmatimonadota</taxon>
        <taxon>Gemmatimonadia</taxon>
        <taxon>Candidatus Palauibacterales</taxon>
        <taxon>Candidatus Palauibacteraceae</taxon>
        <taxon>Candidatus Kutchimonas</taxon>
    </lineage>
</organism>
<dbReference type="Pfam" id="PF13174">
    <property type="entry name" value="TPR_6"/>
    <property type="match status" value="1"/>
</dbReference>
<dbReference type="InterPro" id="IPR019734">
    <property type="entry name" value="TPR_rpt"/>
</dbReference>
<dbReference type="InterPro" id="IPR011990">
    <property type="entry name" value="TPR-like_helical_dom_sf"/>
</dbReference>
<dbReference type="Proteomes" id="UP000702544">
    <property type="component" value="Unassembled WGS sequence"/>
</dbReference>
<dbReference type="SUPFAM" id="SSF48452">
    <property type="entry name" value="TPR-like"/>
    <property type="match status" value="1"/>
</dbReference>
<accession>A0AAE5CBH8</accession>